<accession>A0AB39V298</accession>
<organism evidence="1">
    <name type="scientific">Leptotrichia alba</name>
    <dbReference type="NCBI Taxonomy" id="3239304"/>
    <lineage>
        <taxon>Bacteria</taxon>
        <taxon>Fusobacteriati</taxon>
        <taxon>Fusobacteriota</taxon>
        <taxon>Fusobacteriia</taxon>
        <taxon>Fusobacteriales</taxon>
        <taxon>Leptotrichiaceae</taxon>
        <taxon>Leptotrichia</taxon>
    </lineage>
</organism>
<protein>
    <submittedName>
        <fullName evidence="1">Uncharacterized protein</fullName>
    </submittedName>
</protein>
<evidence type="ECO:0000313" key="1">
    <source>
        <dbReference type="EMBL" id="XDU61439.1"/>
    </source>
</evidence>
<dbReference type="KEGG" id="lala:AB8B28_07180"/>
<sequence>MRKELNKEFSRHRIYFDGDFEYKNKLDELEQAKNEALRTNDREGYKNLIEQQKKVNNERQENVITILETQRIPRADYDKDLVEQRNNVLKEELKNTDPKNPSLERSGTEIQNLERKNNIIPTNNSNINEQLKKLKERIGK</sequence>
<proteinExistence type="predicted"/>
<dbReference type="AlphaFoldDB" id="A0AB39V298"/>
<dbReference type="RefSeq" id="WP_369714980.1">
    <property type="nucleotide sequence ID" value="NZ_CP165647.1"/>
</dbReference>
<name>A0AB39V298_9FUSO</name>
<dbReference type="EMBL" id="CP165647">
    <property type="protein sequence ID" value="XDU61439.1"/>
    <property type="molecule type" value="Genomic_DNA"/>
</dbReference>
<gene>
    <name evidence="1" type="ORF">AB8B28_07180</name>
</gene>
<reference evidence="1" key="1">
    <citation type="submission" date="2024-07" db="EMBL/GenBank/DDBJ databases">
        <authorList>
            <person name="Li X.-J."/>
            <person name="Wang X."/>
        </authorList>
    </citation>
    <scope>NUCLEOTIDE SEQUENCE</scope>
    <source>
        <strain evidence="1">HSP-536</strain>
    </source>
</reference>